<reference evidence="1 2" key="1">
    <citation type="submission" date="2023-07" db="EMBL/GenBank/DDBJ databases">
        <title>Closed genoem sequence of Methanomicrococcus sp. Hf6.</title>
        <authorList>
            <person name="Poehlein A."/>
            <person name="Protasov E."/>
            <person name="Platt K."/>
            <person name="Reeh H."/>
            <person name="Daniel R."/>
            <person name="Brune A."/>
        </authorList>
    </citation>
    <scope>NUCLEOTIDE SEQUENCE [LARGE SCALE GENOMIC DNA]</scope>
    <source>
        <strain evidence="1 2">Hf6</strain>
    </source>
</reference>
<evidence type="ECO:0000313" key="2">
    <source>
        <dbReference type="Proteomes" id="UP001302978"/>
    </source>
</evidence>
<protein>
    <submittedName>
        <fullName evidence="1">Uncharacterized protein</fullName>
    </submittedName>
</protein>
<name>A0AA96V9A7_9EURY</name>
<dbReference type="EMBL" id="CP131059">
    <property type="protein sequence ID" value="WNY22847.1"/>
    <property type="molecule type" value="Genomic_DNA"/>
</dbReference>
<gene>
    <name evidence="1" type="ORF">MmiHf6_01320</name>
</gene>
<evidence type="ECO:0000313" key="1">
    <source>
        <dbReference type="EMBL" id="WNY22847.1"/>
    </source>
</evidence>
<dbReference type="Proteomes" id="UP001302978">
    <property type="component" value="Chromosome"/>
</dbReference>
<accession>A0AA96V9A7</accession>
<organism evidence="1 2">
    <name type="scientific">Methanimicrococcus hongohii</name>
    <dbReference type="NCBI Taxonomy" id="3028295"/>
    <lineage>
        <taxon>Archaea</taxon>
        <taxon>Methanobacteriati</taxon>
        <taxon>Methanobacteriota</taxon>
        <taxon>Stenosarchaea group</taxon>
        <taxon>Methanomicrobia</taxon>
        <taxon>Methanosarcinales</taxon>
        <taxon>Methanosarcinaceae</taxon>
        <taxon>Methanimicrococcus</taxon>
    </lineage>
</organism>
<dbReference type="Pfam" id="PF22507">
    <property type="entry name" value="DUF6994"/>
    <property type="match status" value="1"/>
</dbReference>
<keyword evidence="2" id="KW-1185">Reference proteome</keyword>
<sequence length="241" mass="28561">MKIDTSYRTDYSNGKDPDAIDSILRDYHQLLWSKSLPCGKMFDLQTNENKPYRLFHESDLGSFSLSSDAITHTFTFWDKKPWKRISEVVKDVPQEDIDAFFDLGCTIGSYIIFPANQINMNTTINQERGTHPNLLDRFDFTLECIRRWYIGERSPLIYCLNRYSDFFRLFSDFKGYVEFFLLDDLVDENKEQVSFWLPFKEFGITPPLPKDADEYKIYMENASNFIKARNKRIDEAINYEE</sequence>
<dbReference type="KEGG" id="mehf:MmiHf6_01320"/>
<dbReference type="AlphaFoldDB" id="A0AA96V9A7"/>
<dbReference type="InterPro" id="IPR054263">
    <property type="entry name" value="DUF6994"/>
</dbReference>
<proteinExistence type="predicted"/>